<comment type="caution">
    <text evidence="2">The sequence shown here is derived from an EMBL/GenBank/DDBJ whole genome shotgun (WGS) entry which is preliminary data.</text>
</comment>
<evidence type="ECO:0000313" key="2">
    <source>
        <dbReference type="EMBL" id="KAF4469507.1"/>
    </source>
</evidence>
<gene>
    <name evidence="2" type="ORF">FALBO_3598</name>
</gene>
<name>A0A8H4LHG5_9HYPO</name>
<evidence type="ECO:0000259" key="1">
    <source>
        <dbReference type="Pfam" id="PF06985"/>
    </source>
</evidence>
<reference evidence="2 3" key="1">
    <citation type="submission" date="2020-01" db="EMBL/GenBank/DDBJ databases">
        <title>Identification and distribution of gene clusters putatively required for synthesis of sphingolipid metabolism inhibitors in phylogenetically diverse species of the filamentous fungus Fusarium.</title>
        <authorList>
            <person name="Kim H.-S."/>
            <person name="Busman M."/>
            <person name="Brown D.W."/>
            <person name="Divon H."/>
            <person name="Uhlig S."/>
            <person name="Proctor R.H."/>
        </authorList>
    </citation>
    <scope>NUCLEOTIDE SEQUENCE [LARGE SCALE GENOMIC DNA]</scope>
    <source>
        <strain evidence="2 3">NRRL 20459</strain>
    </source>
</reference>
<sequence length="613" mass="69310">MPLSYTFIYRTSPGPELEILRWISEDGDTAESYTLFENNDVKHVPQGRYPCLFPHQADAAHDVLEVVPGMTTEELRRAGDEAVRTACVLLCPAPASTCQDAAHKDVNEEVYNLAAYRPVRQITTASSVSNLVDIAPVAICRNSPLRNGCVMFETRRAGGADLQTEIRTTAPLHSLCNVIPGIIWKGRNNPELAIHDSWHGEISAVAQPAVFHCQSRKATAKPTRIYDAHEKIQTEGIFPERYLALSYCWGEWPNDQMLKDKLEELSRRLSIRYFWVDRWCIHQESESDKATEIKRMRDYYTGASGCVVLPGPKVKPFKLVPQHEGALLSAFQQIKCNSEALVSLLDCRWASRVWTLQEALMSRQLIYAVDNQLIDGDYISELAAFLETFAEVYDGDPRDPEWIGGYGCYSWNPRLPTIVYSRQFRMRAKSSRPTIIRTIFGGRQQHDELQATHHGLSMPLEEALTMVGERNATAEEDYIYGILGITERGETVDVEYGISWRTMLAKLLQAGMITERQLASYSVNRLPGMSWLPECGPGYGPFKNIERLAAFVSRPKISWSKQGVVVTGARFEWMEFDYHEGEVFNIHGMVCWLVRGKICFPDIPGLIAKDQAD</sequence>
<dbReference type="AlphaFoldDB" id="A0A8H4LHG5"/>
<dbReference type="PANTHER" id="PTHR24148">
    <property type="entry name" value="ANKYRIN REPEAT DOMAIN-CONTAINING PROTEIN 39 HOMOLOG-RELATED"/>
    <property type="match status" value="1"/>
</dbReference>
<accession>A0A8H4LHG5</accession>
<organism evidence="2 3">
    <name type="scientific">Fusarium albosuccineum</name>
    <dbReference type="NCBI Taxonomy" id="1237068"/>
    <lineage>
        <taxon>Eukaryota</taxon>
        <taxon>Fungi</taxon>
        <taxon>Dikarya</taxon>
        <taxon>Ascomycota</taxon>
        <taxon>Pezizomycotina</taxon>
        <taxon>Sordariomycetes</taxon>
        <taxon>Hypocreomycetidae</taxon>
        <taxon>Hypocreales</taxon>
        <taxon>Nectriaceae</taxon>
        <taxon>Fusarium</taxon>
        <taxon>Fusarium decemcellulare species complex</taxon>
    </lineage>
</organism>
<dbReference type="Pfam" id="PF06985">
    <property type="entry name" value="HET"/>
    <property type="match status" value="1"/>
</dbReference>
<keyword evidence="3" id="KW-1185">Reference proteome</keyword>
<dbReference type="OrthoDB" id="2157530at2759"/>
<protein>
    <submittedName>
        <fullName evidence="2">Het domain</fullName>
    </submittedName>
</protein>
<dbReference type="PANTHER" id="PTHR24148:SF81">
    <property type="entry name" value="HETEROKARYON INCOMPATIBILITY DOMAIN-CONTAINING PROTEIN"/>
    <property type="match status" value="1"/>
</dbReference>
<dbReference type="InterPro" id="IPR052895">
    <property type="entry name" value="HetReg/Transcr_Mod"/>
</dbReference>
<dbReference type="EMBL" id="JAADYS010000467">
    <property type="protein sequence ID" value="KAF4469507.1"/>
    <property type="molecule type" value="Genomic_DNA"/>
</dbReference>
<feature type="domain" description="Heterokaryon incompatibility" evidence="1">
    <location>
        <begin position="242"/>
        <end position="358"/>
    </location>
</feature>
<proteinExistence type="predicted"/>
<dbReference type="Proteomes" id="UP000554235">
    <property type="component" value="Unassembled WGS sequence"/>
</dbReference>
<evidence type="ECO:0000313" key="3">
    <source>
        <dbReference type="Proteomes" id="UP000554235"/>
    </source>
</evidence>
<dbReference type="InterPro" id="IPR010730">
    <property type="entry name" value="HET"/>
</dbReference>